<proteinExistence type="predicted"/>
<name>A0A4U5M1D2_STECR</name>
<protein>
    <submittedName>
        <fullName evidence="2">Uncharacterized protein</fullName>
    </submittedName>
</protein>
<evidence type="ECO:0000313" key="2">
    <source>
        <dbReference type="EMBL" id="TKR62498.1"/>
    </source>
</evidence>
<dbReference type="AlphaFoldDB" id="A0A4U5M1D2"/>
<organism evidence="2 3">
    <name type="scientific">Steinernema carpocapsae</name>
    <name type="common">Entomopathogenic nematode</name>
    <dbReference type="NCBI Taxonomy" id="34508"/>
    <lineage>
        <taxon>Eukaryota</taxon>
        <taxon>Metazoa</taxon>
        <taxon>Ecdysozoa</taxon>
        <taxon>Nematoda</taxon>
        <taxon>Chromadorea</taxon>
        <taxon>Rhabditida</taxon>
        <taxon>Tylenchina</taxon>
        <taxon>Panagrolaimomorpha</taxon>
        <taxon>Strongyloidoidea</taxon>
        <taxon>Steinernematidae</taxon>
        <taxon>Steinernema</taxon>
    </lineage>
</organism>
<evidence type="ECO:0000313" key="3">
    <source>
        <dbReference type="Proteomes" id="UP000298663"/>
    </source>
</evidence>
<reference evidence="2 3" key="2">
    <citation type="journal article" date="2019" name="G3 (Bethesda)">
        <title>Hybrid Assembly of the Genome of the Entomopathogenic Nematode Steinernema carpocapsae Identifies the X-Chromosome.</title>
        <authorList>
            <person name="Serra L."/>
            <person name="Macchietto M."/>
            <person name="Macias-Munoz A."/>
            <person name="McGill C.J."/>
            <person name="Rodriguez I.M."/>
            <person name="Rodriguez B."/>
            <person name="Murad R."/>
            <person name="Mortazavi A."/>
        </authorList>
    </citation>
    <scope>NUCLEOTIDE SEQUENCE [LARGE SCALE GENOMIC DNA]</scope>
    <source>
        <strain evidence="2 3">ALL</strain>
    </source>
</reference>
<reference evidence="2 3" key="1">
    <citation type="journal article" date="2015" name="Genome Biol.">
        <title>Comparative genomics of Steinernema reveals deeply conserved gene regulatory networks.</title>
        <authorList>
            <person name="Dillman A.R."/>
            <person name="Macchietto M."/>
            <person name="Porter C.F."/>
            <person name="Rogers A."/>
            <person name="Williams B."/>
            <person name="Antoshechkin I."/>
            <person name="Lee M.M."/>
            <person name="Goodwin Z."/>
            <person name="Lu X."/>
            <person name="Lewis E.E."/>
            <person name="Goodrich-Blair H."/>
            <person name="Stock S.P."/>
            <person name="Adams B.J."/>
            <person name="Sternberg P.W."/>
            <person name="Mortazavi A."/>
        </authorList>
    </citation>
    <scope>NUCLEOTIDE SEQUENCE [LARGE SCALE GENOMIC DNA]</scope>
    <source>
        <strain evidence="2 3">ALL</strain>
    </source>
</reference>
<dbReference type="EMBL" id="AZBU02000010">
    <property type="protein sequence ID" value="TKR62498.1"/>
    <property type="molecule type" value="Genomic_DNA"/>
</dbReference>
<sequence length="90" mass="9743">MTLLATKTIGGPLFHPRPGNRRPPGRLAAPLFLRRRPLRDVLSCVSSLPTVDSGYQLKLDAEPNSTAGGKPIIEKKRQNSAFCITTSCQG</sequence>
<keyword evidence="3" id="KW-1185">Reference proteome</keyword>
<evidence type="ECO:0000256" key="1">
    <source>
        <dbReference type="SAM" id="MobiDB-lite"/>
    </source>
</evidence>
<dbReference type="OrthoDB" id="5973539at2759"/>
<dbReference type="Proteomes" id="UP000298663">
    <property type="component" value="Unassembled WGS sequence"/>
</dbReference>
<gene>
    <name evidence="2" type="ORF">L596_026447</name>
</gene>
<comment type="caution">
    <text evidence="2">The sequence shown here is derived from an EMBL/GenBank/DDBJ whole genome shotgun (WGS) entry which is preliminary data.</text>
</comment>
<feature type="region of interest" description="Disordered" evidence="1">
    <location>
        <begin position="1"/>
        <end position="23"/>
    </location>
</feature>
<accession>A0A4U5M1D2</accession>